<evidence type="ECO:0000313" key="2">
    <source>
        <dbReference type="EMBL" id="KIK44354.1"/>
    </source>
</evidence>
<dbReference type="Proteomes" id="UP000054485">
    <property type="component" value="Unassembled WGS sequence"/>
</dbReference>
<proteinExistence type="predicted"/>
<dbReference type="STRING" id="930992.A0A0D0B2W5"/>
<dbReference type="FunCoup" id="A0A0D0B2W5">
    <property type="interactions" value="24"/>
</dbReference>
<dbReference type="GO" id="GO:0016787">
    <property type="term" value="F:hydrolase activity"/>
    <property type="evidence" value="ECO:0007669"/>
    <property type="project" value="InterPro"/>
</dbReference>
<dbReference type="Gene3D" id="3.40.50.1820">
    <property type="entry name" value="alpha/beta hydrolase"/>
    <property type="match status" value="1"/>
</dbReference>
<dbReference type="HOGENOM" id="CLU_054590_2_0_1"/>
<protein>
    <recommendedName>
        <fullName evidence="1">Dienelactone hydrolase domain-containing protein</fullName>
    </recommendedName>
</protein>
<name>A0A0D0B2W5_9AGAM</name>
<evidence type="ECO:0000259" key="1">
    <source>
        <dbReference type="Pfam" id="PF01738"/>
    </source>
</evidence>
<keyword evidence="3" id="KW-1185">Reference proteome</keyword>
<dbReference type="Pfam" id="PF01738">
    <property type="entry name" value="DLH"/>
    <property type="match status" value="1"/>
</dbReference>
<reference evidence="3" key="2">
    <citation type="submission" date="2015-01" db="EMBL/GenBank/DDBJ databases">
        <title>Evolutionary Origins and Diversification of the Mycorrhizal Mutualists.</title>
        <authorList>
            <consortium name="DOE Joint Genome Institute"/>
            <consortium name="Mycorrhizal Genomics Consortium"/>
            <person name="Kohler A."/>
            <person name="Kuo A."/>
            <person name="Nagy L.G."/>
            <person name="Floudas D."/>
            <person name="Copeland A."/>
            <person name="Barry K.W."/>
            <person name="Cichocki N."/>
            <person name="Veneault-Fourrey C."/>
            <person name="LaButti K."/>
            <person name="Lindquist E.A."/>
            <person name="Lipzen A."/>
            <person name="Lundell T."/>
            <person name="Morin E."/>
            <person name="Murat C."/>
            <person name="Riley R."/>
            <person name="Ohm R."/>
            <person name="Sun H."/>
            <person name="Tunlid A."/>
            <person name="Henrissat B."/>
            <person name="Grigoriev I.V."/>
            <person name="Hibbett D.S."/>
            <person name="Martin F."/>
        </authorList>
    </citation>
    <scope>NUCLEOTIDE SEQUENCE [LARGE SCALE GENOMIC DNA]</scope>
    <source>
        <strain evidence="3">UH-Slu-Lm8-n1</strain>
    </source>
</reference>
<dbReference type="InParanoid" id="A0A0D0B2W5"/>
<dbReference type="InterPro" id="IPR029058">
    <property type="entry name" value="AB_hydrolase_fold"/>
</dbReference>
<reference evidence="2 3" key="1">
    <citation type="submission" date="2014-04" db="EMBL/GenBank/DDBJ databases">
        <authorList>
            <consortium name="DOE Joint Genome Institute"/>
            <person name="Kuo A."/>
            <person name="Ruytinx J."/>
            <person name="Rineau F."/>
            <person name="Colpaert J."/>
            <person name="Kohler A."/>
            <person name="Nagy L.G."/>
            <person name="Floudas D."/>
            <person name="Copeland A."/>
            <person name="Barry K.W."/>
            <person name="Cichocki N."/>
            <person name="Veneault-Fourrey C."/>
            <person name="LaButti K."/>
            <person name="Lindquist E.A."/>
            <person name="Lipzen A."/>
            <person name="Lundell T."/>
            <person name="Morin E."/>
            <person name="Murat C."/>
            <person name="Sun H."/>
            <person name="Tunlid A."/>
            <person name="Henrissat B."/>
            <person name="Grigoriev I.V."/>
            <person name="Hibbett D.S."/>
            <person name="Martin F."/>
            <person name="Nordberg H.P."/>
            <person name="Cantor M.N."/>
            <person name="Hua S.X."/>
        </authorList>
    </citation>
    <scope>NUCLEOTIDE SEQUENCE [LARGE SCALE GENOMIC DNA]</scope>
    <source>
        <strain evidence="2 3">UH-Slu-Lm8-n1</strain>
    </source>
</reference>
<sequence>MSCPDCNRGSILEGKPMGSFTEIDGVKTYLTSTGDANARKGGRAIILLSDGFGLPLVNSHLLADKFSKELSCDVWIPDLFDGQPLLDLNGMAEDVLPKRPRTWPLWDKIKFVIVILLLRSWIFFRNRASVVDPRMTAFIKRVREQRKYDKVGTVGYCFGGSLGVRLASLGVFDSSVVCHPGFVSEAEVKAINIPTSWVCAEEDMCFGPAIRNKAEALLAAREGKDKFVDYEFVDYKGTVHGFACRPPLEFPDVKEAFEKSIDQTLKWFEKTLPLAVTSEASTTA</sequence>
<organism evidence="2 3">
    <name type="scientific">Suillus luteus UH-Slu-Lm8-n1</name>
    <dbReference type="NCBI Taxonomy" id="930992"/>
    <lineage>
        <taxon>Eukaryota</taxon>
        <taxon>Fungi</taxon>
        <taxon>Dikarya</taxon>
        <taxon>Basidiomycota</taxon>
        <taxon>Agaricomycotina</taxon>
        <taxon>Agaricomycetes</taxon>
        <taxon>Agaricomycetidae</taxon>
        <taxon>Boletales</taxon>
        <taxon>Suillineae</taxon>
        <taxon>Suillaceae</taxon>
        <taxon>Suillus</taxon>
    </lineage>
</organism>
<dbReference type="PANTHER" id="PTHR17630">
    <property type="entry name" value="DIENELACTONE HYDROLASE"/>
    <property type="match status" value="1"/>
</dbReference>
<dbReference type="InterPro" id="IPR002925">
    <property type="entry name" value="Dienelactn_hydro"/>
</dbReference>
<evidence type="ECO:0000313" key="3">
    <source>
        <dbReference type="Proteomes" id="UP000054485"/>
    </source>
</evidence>
<gene>
    <name evidence="2" type="ORF">CY34DRAFT_23111</name>
</gene>
<dbReference type="PANTHER" id="PTHR17630:SF44">
    <property type="entry name" value="PROTEIN AIM2"/>
    <property type="match status" value="1"/>
</dbReference>
<dbReference type="SUPFAM" id="SSF53474">
    <property type="entry name" value="alpha/beta-Hydrolases"/>
    <property type="match status" value="1"/>
</dbReference>
<feature type="domain" description="Dienelactone hydrolase" evidence="1">
    <location>
        <begin position="126"/>
        <end position="271"/>
    </location>
</feature>
<dbReference type="OrthoDB" id="10019231at2759"/>
<dbReference type="EMBL" id="KN835192">
    <property type="protein sequence ID" value="KIK44354.1"/>
    <property type="molecule type" value="Genomic_DNA"/>
</dbReference>
<accession>A0A0D0B2W5</accession>
<dbReference type="AlphaFoldDB" id="A0A0D0B2W5"/>